<accession>A0AAQ3NA17</accession>
<proteinExistence type="predicted"/>
<organism evidence="1 2">
    <name type="scientific">Vigna mungo</name>
    <name type="common">Black gram</name>
    <name type="synonym">Phaseolus mungo</name>
    <dbReference type="NCBI Taxonomy" id="3915"/>
    <lineage>
        <taxon>Eukaryota</taxon>
        <taxon>Viridiplantae</taxon>
        <taxon>Streptophyta</taxon>
        <taxon>Embryophyta</taxon>
        <taxon>Tracheophyta</taxon>
        <taxon>Spermatophyta</taxon>
        <taxon>Magnoliopsida</taxon>
        <taxon>eudicotyledons</taxon>
        <taxon>Gunneridae</taxon>
        <taxon>Pentapetalae</taxon>
        <taxon>rosids</taxon>
        <taxon>fabids</taxon>
        <taxon>Fabales</taxon>
        <taxon>Fabaceae</taxon>
        <taxon>Papilionoideae</taxon>
        <taxon>50 kb inversion clade</taxon>
        <taxon>NPAAA clade</taxon>
        <taxon>indigoferoid/millettioid clade</taxon>
        <taxon>Phaseoleae</taxon>
        <taxon>Vigna</taxon>
    </lineage>
</organism>
<reference evidence="1 2" key="1">
    <citation type="journal article" date="2023" name="Life. Sci Alliance">
        <title>Evolutionary insights into 3D genome organization and epigenetic landscape of Vigna mungo.</title>
        <authorList>
            <person name="Junaid A."/>
            <person name="Singh B."/>
            <person name="Bhatia S."/>
        </authorList>
    </citation>
    <scope>NUCLEOTIDE SEQUENCE [LARGE SCALE GENOMIC DNA]</scope>
    <source>
        <strain evidence="1">Urdbean</strain>
    </source>
</reference>
<dbReference type="AlphaFoldDB" id="A0AAQ3NA17"/>
<protein>
    <submittedName>
        <fullName evidence="1">Uncharacterized protein</fullName>
    </submittedName>
</protein>
<dbReference type="Proteomes" id="UP001374535">
    <property type="component" value="Chromosome 6"/>
</dbReference>
<sequence length="114" mass="13263">MEHKYVDSEDKILVRNESFRPRTLVSFPRDGSFWLLHLPPRETPLQFPSGSLQQCSSVPLLDSFPFYYSFYFLFCKFRTAPSEATPAQNQAHSGELCICPSERDHNQTTLRRSM</sequence>
<evidence type="ECO:0000313" key="1">
    <source>
        <dbReference type="EMBL" id="WVZ05591.1"/>
    </source>
</evidence>
<gene>
    <name evidence="1" type="ORF">V8G54_018937</name>
</gene>
<keyword evidence="2" id="KW-1185">Reference proteome</keyword>
<name>A0AAQ3NA17_VIGMU</name>
<evidence type="ECO:0000313" key="2">
    <source>
        <dbReference type="Proteomes" id="UP001374535"/>
    </source>
</evidence>
<dbReference type="EMBL" id="CP144695">
    <property type="protein sequence ID" value="WVZ05591.1"/>
    <property type="molecule type" value="Genomic_DNA"/>
</dbReference>